<keyword evidence="1" id="KW-0472">Membrane</keyword>
<feature type="transmembrane region" description="Helical" evidence="1">
    <location>
        <begin position="37"/>
        <end position="60"/>
    </location>
</feature>
<dbReference type="RefSeq" id="WP_213499741.1">
    <property type="nucleotide sequence ID" value="NZ_JALHAT010000006.1"/>
</dbReference>
<sequence>MTLLWLGPLVTLGFMAGFLISAILLRMGRLSRPASWIAALGLPFGCATLPVLILAALSLFEMLMETHSPSTGM</sequence>
<accession>A0ABT0AAK1</accession>
<evidence type="ECO:0000313" key="3">
    <source>
        <dbReference type="Proteomes" id="UP001162802"/>
    </source>
</evidence>
<name>A0ABT0AAK1_9SPHN</name>
<dbReference type="EMBL" id="JALHAT010000006">
    <property type="protein sequence ID" value="MCJ1960233.1"/>
    <property type="molecule type" value="Genomic_DNA"/>
</dbReference>
<evidence type="ECO:0000313" key="2">
    <source>
        <dbReference type="EMBL" id="MCJ1960233.1"/>
    </source>
</evidence>
<feature type="transmembrane region" description="Helical" evidence="1">
    <location>
        <begin position="6"/>
        <end position="25"/>
    </location>
</feature>
<gene>
    <name evidence="2" type="ORF">MTR65_06050</name>
</gene>
<proteinExistence type="predicted"/>
<evidence type="ECO:0000256" key="1">
    <source>
        <dbReference type="SAM" id="Phobius"/>
    </source>
</evidence>
<reference evidence="2" key="1">
    <citation type="submission" date="2022-03" db="EMBL/GenBank/DDBJ databases">
        <title>Identification of a novel bacterium isolated from mangrove sediments.</title>
        <authorList>
            <person name="Pan X."/>
        </authorList>
    </citation>
    <scope>NUCLEOTIDE SEQUENCE</scope>
    <source>
        <strain evidence="2">B2637</strain>
    </source>
</reference>
<organism evidence="2 3">
    <name type="scientific">Novosphingobium mangrovi</name>
    <name type="common">ex Hu et al. 2023</name>
    <dbReference type="NCBI Taxonomy" id="2930094"/>
    <lineage>
        <taxon>Bacteria</taxon>
        <taxon>Pseudomonadati</taxon>
        <taxon>Pseudomonadota</taxon>
        <taxon>Alphaproteobacteria</taxon>
        <taxon>Sphingomonadales</taxon>
        <taxon>Sphingomonadaceae</taxon>
        <taxon>Novosphingobium</taxon>
    </lineage>
</organism>
<comment type="caution">
    <text evidence="2">The sequence shown here is derived from an EMBL/GenBank/DDBJ whole genome shotgun (WGS) entry which is preliminary data.</text>
</comment>
<dbReference type="Proteomes" id="UP001162802">
    <property type="component" value="Unassembled WGS sequence"/>
</dbReference>
<protein>
    <submittedName>
        <fullName evidence="2">Uncharacterized protein</fullName>
    </submittedName>
</protein>
<keyword evidence="3" id="KW-1185">Reference proteome</keyword>
<keyword evidence="1" id="KW-0812">Transmembrane</keyword>
<keyword evidence="1" id="KW-1133">Transmembrane helix</keyword>